<evidence type="ECO:0000313" key="5">
    <source>
        <dbReference type="EMBL" id="KHE42388.1"/>
    </source>
</evidence>
<dbReference type="PANTHER" id="PTHR43213">
    <property type="entry name" value="BIFUNCTIONAL DTTP/UTP PYROPHOSPHATASE/METHYLTRANSFERASE PROTEIN-RELATED"/>
    <property type="match status" value="1"/>
</dbReference>
<comment type="caution">
    <text evidence="4">Lacks conserved residue(s) required for the propagation of feature annotation.</text>
</comment>
<dbReference type="EC" id="3.6.1.9" evidence="4"/>
<dbReference type="RefSeq" id="WP_035472480.1">
    <property type="nucleotide sequence ID" value="NZ_JRGF01000004.1"/>
</dbReference>
<dbReference type="SUPFAM" id="SSF52972">
    <property type="entry name" value="ITPase-like"/>
    <property type="match status" value="1"/>
</dbReference>
<evidence type="ECO:0000256" key="2">
    <source>
        <dbReference type="ARBA" id="ARBA00022801"/>
    </source>
</evidence>
<accession>A0ABR4YKP5</accession>
<keyword evidence="2 4" id="KW-0378">Hydrolase</keyword>
<keyword evidence="3 4" id="KW-0546">Nucleotide metabolism</keyword>
<comment type="catalytic activity">
    <reaction evidence="4">
        <text>dTTP + H2O = dTMP + diphosphate + H(+)</text>
        <dbReference type="Rhea" id="RHEA:28534"/>
        <dbReference type="ChEBI" id="CHEBI:15377"/>
        <dbReference type="ChEBI" id="CHEBI:15378"/>
        <dbReference type="ChEBI" id="CHEBI:33019"/>
        <dbReference type="ChEBI" id="CHEBI:37568"/>
        <dbReference type="ChEBI" id="CHEBI:63528"/>
        <dbReference type="EC" id="3.6.1.9"/>
    </reaction>
</comment>
<comment type="caution">
    <text evidence="5">The sequence shown here is derived from an EMBL/GenBank/DDBJ whole genome shotgun (WGS) entry which is preliminary data.</text>
</comment>
<dbReference type="PIRSF" id="PIRSF006305">
    <property type="entry name" value="Maf"/>
    <property type="match status" value="1"/>
</dbReference>
<feature type="site" description="Important for substrate specificity" evidence="4">
    <location>
        <position position="21"/>
    </location>
</feature>
<dbReference type="InterPro" id="IPR003697">
    <property type="entry name" value="Maf-like"/>
</dbReference>
<feature type="site" description="Important for substrate specificity" evidence="4">
    <location>
        <position position="81"/>
    </location>
</feature>
<evidence type="ECO:0000313" key="6">
    <source>
        <dbReference type="Proteomes" id="UP000030889"/>
    </source>
</evidence>
<evidence type="ECO:0000256" key="3">
    <source>
        <dbReference type="ARBA" id="ARBA00023080"/>
    </source>
</evidence>
<feature type="active site" description="Proton acceptor" evidence="4">
    <location>
        <position position="80"/>
    </location>
</feature>
<evidence type="ECO:0000256" key="4">
    <source>
        <dbReference type="HAMAP-Rule" id="MF_00528"/>
    </source>
</evidence>
<dbReference type="HAMAP" id="MF_00528">
    <property type="entry name" value="Maf"/>
    <property type="match status" value="1"/>
</dbReference>
<reference evidence="5 6" key="1">
    <citation type="submission" date="2014-09" db="EMBL/GenBank/DDBJ databases">
        <title>Alistipes sp. 627, sp. nov., a novel member of the family Rikenellaceae isolated from human faeces.</title>
        <authorList>
            <person name="Shkoporov A.N."/>
            <person name="Chaplin A.V."/>
            <person name="Motuzova O.V."/>
            <person name="Kafarskaia L.I."/>
            <person name="Khokhlova E.V."/>
            <person name="Efimov B.A."/>
        </authorList>
    </citation>
    <scope>NUCLEOTIDE SEQUENCE [LARGE SCALE GENOMIC DNA]</scope>
    <source>
        <strain evidence="5 6">627</strain>
    </source>
</reference>
<comment type="subcellular location">
    <subcellularLocation>
        <location evidence="4">Cytoplasm</location>
    </subcellularLocation>
</comment>
<dbReference type="CDD" id="cd00555">
    <property type="entry name" value="Maf"/>
    <property type="match status" value="1"/>
</dbReference>
<gene>
    <name evidence="5" type="ORF">LG35_03900</name>
</gene>
<keyword evidence="4" id="KW-0963">Cytoplasm</keyword>
<feature type="site" description="Important for substrate specificity" evidence="4">
    <location>
        <position position="163"/>
    </location>
</feature>
<comment type="function">
    <text evidence="4">Nucleoside triphosphate pyrophosphatase that hydrolyzes dTTP and UTP. May have a dual role in cell division arrest and in preventing the incorporation of modified nucleotides into cellular nucleic acids.</text>
</comment>
<protein>
    <recommendedName>
        <fullName evidence="4">dTTP/UTP pyrophosphatase</fullName>
        <shortName evidence="4">dTTPase/UTPase</shortName>
        <ecNumber evidence="4">3.6.1.9</ecNumber>
    </recommendedName>
    <alternativeName>
        <fullName evidence="4">Nucleoside triphosphate pyrophosphatase</fullName>
    </alternativeName>
    <alternativeName>
        <fullName evidence="4">Nucleotide pyrophosphatase</fullName>
        <shortName evidence="4">Nucleotide PPase</shortName>
    </alternativeName>
</protein>
<comment type="cofactor">
    <cofactor evidence="1 4">
        <name>a divalent metal cation</name>
        <dbReference type="ChEBI" id="CHEBI:60240"/>
    </cofactor>
</comment>
<dbReference type="Pfam" id="PF02545">
    <property type="entry name" value="Maf"/>
    <property type="match status" value="1"/>
</dbReference>
<dbReference type="Gene3D" id="3.90.950.10">
    <property type="match status" value="1"/>
</dbReference>
<dbReference type="Proteomes" id="UP000030889">
    <property type="component" value="Unassembled WGS sequence"/>
</dbReference>
<evidence type="ECO:0000256" key="1">
    <source>
        <dbReference type="ARBA" id="ARBA00001968"/>
    </source>
</evidence>
<comment type="catalytic activity">
    <reaction evidence="4">
        <text>UTP + H2O = UMP + diphosphate + H(+)</text>
        <dbReference type="Rhea" id="RHEA:29395"/>
        <dbReference type="ChEBI" id="CHEBI:15377"/>
        <dbReference type="ChEBI" id="CHEBI:15378"/>
        <dbReference type="ChEBI" id="CHEBI:33019"/>
        <dbReference type="ChEBI" id="CHEBI:46398"/>
        <dbReference type="ChEBI" id="CHEBI:57865"/>
        <dbReference type="EC" id="3.6.1.9"/>
    </reaction>
</comment>
<keyword evidence="6" id="KW-1185">Reference proteome</keyword>
<organism evidence="5 6">
    <name type="scientific">Alistipes inops</name>
    <dbReference type="NCBI Taxonomy" id="1501391"/>
    <lineage>
        <taxon>Bacteria</taxon>
        <taxon>Pseudomonadati</taxon>
        <taxon>Bacteroidota</taxon>
        <taxon>Bacteroidia</taxon>
        <taxon>Bacteroidales</taxon>
        <taxon>Rikenellaceae</taxon>
        <taxon>Alistipes</taxon>
    </lineage>
</organism>
<dbReference type="PANTHER" id="PTHR43213:SF5">
    <property type="entry name" value="BIFUNCTIONAL DTTP_UTP PYROPHOSPHATASE_METHYLTRANSFERASE PROTEIN-RELATED"/>
    <property type="match status" value="1"/>
</dbReference>
<sequence length="200" mass="21851">MVLLKDKLHGHRLLLASRSPRRRELLAGAGLAFELADSYDVEETYPPGLPAEEVPGYLAVLKSEAYPHALGVGNILITADTVVICGGRIFGKPDGREGAAAMLAELSGRRHTVVTGVALRAPGRMRSFSVSSDVWFRPLAEEEIAYYVDTFRPYDKAGSYGIQEWIGYVAIERIEGSFYNVMGLPVQALYAELGSFVDTL</sequence>
<proteinExistence type="inferred from homology"/>
<name>A0ABR4YKP5_9BACT</name>
<dbReference type="EMBL" id="JRGF01000004">
    <property type="protein sequence ID" value="KHE42388.1"/>
    <property type="molecule type" value="Genomic_DNA"/>
</dbReference>
<dbReference type="NCBIfam" id="TIGR00172">
    <property type="entry name" value="maf"/>
    <property type="match status" value="1"/>
</dbReference>
<dbReference type="InterPro" id="IPR029001">
    <property type="entry name" value="ITPase-like_fam"/>
</dbReference>
<comment type="similarity">
    <text evidence="4">Belongs to the Maf family. YhdE subfamily.</text>
</comment>